<dbReference type="GO" id="GO:0032040">
    <property type="term" value="C:small-subunit processome"/>
    <property type="evidence" value="ECO:0007669"/>
    <property type="project" value="TreeGrafter"/>
</dbReference>
<feature type="compositionally biased region" description="Acidic residues" evidence="4">
    <location>
        <begin position="321"/>
        <end position="338"/>
    </location>
</feature>
<protein>
    <recommendedName>
        <fullName evidence="5">Sas10 C-terminal domain-containing protein</fullName>
    </recommendedName>
</protein>
<dbReference type="InParanoid" id="A0A286UCU4"/>
<dbReference type="PANTHER" id="PTHR13237">
    <property type="entry name" value="SOMETHING ABOUT SILENCING PROTEIN 10-RELATED"/>
    <property type="match status" value="1"/>
</dbReference>
<evidence type="ECO:0000256" key="4">
    <source>
        <dbReference type="SAM" id="MobiDB-lite"/>
    </source>
</evidence>
<feature type="compositionally biased region" description="Acidic residues" evidence="4">
    <location>
        <begin position="114"/>
        <end position="129"/>
    </location>
</feature>
<feature type="compositionally biased region" description="Basic and acidic residues" evidence="4">
    <location>
        <begin position="99"/>
        <end position="113"/>
    </location>
</feature>
<comment type="subcellular location">
    <subcellularLocation>
        <location evidence="1">Nucleus</location>
    </subcellularLocation>
</comment>
<dbReference type="EMBL" id="NBII01000007">
    <property type="protein sequence ID" value="PAV17349.1"/>
    <property type="molecule type" value="Genomic_DNA"/>
</dbReference>
<feature type="compositionally biased region" description="Low complexity" evidence="4">
    <location>
        <begin position="407"/>
        <end position="426"/>
    </location>
</feature>
<feature type="compositionally biased region" description="Acidic residues" evidence="4">
    <location>
        <begin position="73"/>
        <end position="86"/>
    </location>
</feature>
<proteinExistence type="inferred from homology"/>
<reference evidence="6 7" key="1">
    <citation type="journal article" date="2017" name="Mol. Ecol.">
        <title>Comparative and population genomic landscape of Phellinus noxius: A hypervariable fungus causing root rot in trees.</title>
        <authorList>
            <person name="Chung C.L."/>
            <person name="Lee T.J."/>
            <person name="Akiba M."/>
            <person name="Lee H.H."/>
            <person name="Kuo T.H."/>
            <person name="Liu D."/>
            <person name="Ke H.M."/>
            <person name="Yokoi T."/>
            <person name="Roa M.B."/>
            <person name="Lu M.J."/>
            <person name="Chang Y.Y."/>
            <person name="Ann P.J."/>
            <person name="Tsai J.N."/>
            <person name="Chen C.Y."/>
            <person name="Tzean S.S."/>
            <person name="Ota Y."/>
            <person name="Hattori T."/>
            <person name="Sahashi N."/>
            <person name="Liou R.F."/>
            <person name="Kikuchi T."/>
            <person name="Tsai I.J."/>
        </authorList>
    </citation>
    <scope>NUCLEOTIDE SEQUENCE [LARGE SCALE GENOMIC DNA]</scope>
    <source>
        <strain evidence="6 7">FFPRI411160</strain>
    </source>
</reference>
<name>A0A286UCU4_9AGAM</name>
<dbReference type="AlphaFoldDB" id="A0A286UCU4"/>
<evidence type="ECO:0000259" key="5">
    <source>
        <dbReference type="Pfam" id="PF09368"/>
    </source>
</evidence>
<feature type="compositionally biased region" description="Basic residues" evidence="4">
    <location>
        <begin position="447"/>
        <end position="456"/>
    </location>
</feature>
<feature type="region of interest" description="Disordered" evidence="4">
    <location>
        <begin position="316"/>
        <end position="338"/>
    </location>
</feature>
<gene>
    <name evidence="6" type="ORF">PNOK_0741300</name>
</gene>
<evidence type="ECO:0000313" key="7">
    <source>
        <dbReference type="Proteomes" id="UP000217199"/>
    </source>
</evidence>
<feature type="compositionally biased region" description="Acidic residues" evidence="4">
    <location>
        <begin position="49"/>
        <end position="64"/>
    </location>
</feature>
<dbReference type="FunCoup" id="A0A286UCU4">
    <property type="interactions" value="134"/>
</dbReference>
<dbReference type="Proteomes" id="UP000217199">
    <property type="component" value="Unassembled WGS sequence"/>
</dbReference>
<dbReference type="STRING" id="2282107.A0A286UCU4"/>
<dbReference type="OrthoDB" id="1924577at2759"/>
<evidence type="ECO:0000313" key="6">
    <source>
        <dbReference type="EMBL" id="PAV17349.1"/>
    </source>
</evidence>
<comment type="caution">
    <text evidence="6">The sequence shown here is derived from an EMBL/GenBank/DDBJ whole genome shotgun (WGS) entry which is preliminary data.</text>
</comment>
<feature type="compositionally biased region" description="Basic residues" evidence="4">
    <location>
        <begin position="586"/>
        <end position="610"/>
    </location>
</feature>
<evidence type="ECO:0000256" key="3">
    <source>
        <dbReference type="ARBA" id="ARBA00023242"/>
    </source>
</evidence>
<keyword evidence="7" id="KW-1185">Reference proteome</keyword>
<dbReference type="Pfam" id="PF09368">
    <property type="entry name" value="Sas10"/>
    <property type="match status" value="1"/>
</dbReference>
<accession>A0A286UCU4</accession>
<organism evidence="6 7">
    <name type="scientific">Pyrrhoderma noxium</name>
    <dbReference type="NCBI Taxonomy" id="2282107"/>
    <lineage>
        <taxon>Eukaryota</taxon>
        <taxon>Fungi</taxon>
        <taxon>Dikarya</taxon>
        <taxon>Basidiomycota</taxon>
        <taxon>Agaricomycotina</taxon>
        <taxon>Agaricomycetes</taxon>
        <taxon>Hymenochaetales</taxon>
        <taxon>Hymenochaetaceae</taxon>
        <taxon>Pyrrhoderma</taxon>
    </lineage>
</organism>
<comment type="similarity">
    <text evidence="2">Belongs to the SAS10 family.</text>
</comment>
<feature type="compositionally biased region" description="Basic and acidic residues" evidence="4">
    <location>
        <begin position="479"/>
        <end position="490"/>
    </location>
</feature>
<evidence type="ECO:0000256" key="2">
    <source>
        <dbReference type="ARBA" id="ARBA00010979"/>
    </source>
</evidence>
<sequence>MPRRRLSKGNSASSRKGKGSSVKRWNNREDIPLDEVDQFQEQRDKILLEGEEVAPDDDYDDDEVFALKGLAESSDEDDELEEEEEKEEKKSTKKKKKQKEKEKTKPVKGKFAESSEDEDNKEDEEDMEESWGTKKSAYYSSNAALLESDDEEGHELEEQEARRLQAKLREPLREEDFGYDEALQRTVDMDCADDFWKPVEAPATTVGMDKQSILRHLEKTSPETLALAFEWDDIANSVAKTERILSETPDDVNDKSLGLIHLFHQTQLTYASLLAFYLYLRASTKYSARPELLREHPILKRLLTLKQSLTTLEDLGFNASDSDDDSGSDDLEDDESDELDSWLSTGKLELNELEELLAEEAAAEATKKKRETKSGSGKKLEQPPKKKKKIAKEQAVPSVVFDVEEPSLSTPGPSSSGKKVSSSSLTDVSGFGEATSLDDADAADKGGRRKALRFHTAKIESASNRRKAARLAVGGDDDLPYRDRKKDSEKQKRKNLGAGGDDLDDSEPPSESLRKRLRIEESDGSGSEDGEDGYYSLVKKQKNAKKVEKKAAYDAMKEANRVEYEEDVADGQRSITRAILKNKGLTPKRGKSVRNPRVKKRQKFEKAKKRVSSQKAVYKGGIGDSGYYGGEMSGISKVIKSVQL</sequence>
<dbReference type="GO" id="GO:0000462">
    <property type="term" value="P:maturation of SSU-rRNA from tricistronic rRNA transcript (SSU-rRNA, 5.8S rRNA, LSU-rRNA)"/>
    <property type="evidence" value="ECO:0007669"/>
    <property type="project" value="TreeGrafter"/>
</dbReference>
<feature type="region of interest" description="Disordered" evidence="4">
    <location>
        <begin position="1"/>
        <end position="137"/>
    </location>
</feature>
<dbReference type="PANTHER" id="PTHR13237:SF8">
    <property type="entry name" value="SOMETHING ABOUT SILENCING PROTEIN 10"/>
    <property type="match status" value="1"/>
</dbReference>
<feature type="region of interest" description="Disordered" evidence="4">
    <location>
        <begin position="584"/>
        <end position="610"/>
    </location>
</feature>
<feature type="compositionally biased region" description="Acidic residues" evidence="4">
    <location>
        <begin position="522"/>
        <end position="532"/>
    </location>
</feature>
<feature type="region of interest" description="Disordered" evidence="4">
    <location>
        <begin position="362"/>
        <end position="535"/>
    </location>
</feature>
<keyword evidence="3" id="KW-0539">Nucleus</keyword>
<dbReference type="InterPro" id="IPR018972">
    <property type="entry name" value="Sas10_C_dom"/>
</dbReference>
<evidence type="ECO:0000256" key="1">
    <source>
        <dbReference type="ARBA" id="ARBA00004123"/>
    </source>
</evidence>
<feature type="domain" description="Sas10 C-terminal" evidence="5">
    <location>
        <begin position="570"/>
        <end position="644"/>
    </location>
</feature>
<feature type="compositionally biased region" description="Basic and acidic residues" evidence="4">
    <location>
        <begin position="512"/>
        <end position="521"/>
    </location>
</feature>